<gene>
    <name evidence="7" type="primary">Hypp8598</name>
    <name evidence="7" type="ORF">BLAG_LOCUS10514</name>
</gene>
<dbReference type="SUPFAM" id="SSF46565">
    <property type="entry name" value="Chaperone J-domain"/>
    <property type="match status" value="1"/>
</dbReference>
<name>A0A8K0EDY5_BRALA</name>
<reference evidence="7" key="1">
    <citation type="submission" date="2022-01" db="EMBL/GenBank/DDBJ databases">
        <authorList>
            <person name="Braso-Vives M."/>
        </authorList>
    </citation>
    <scope>NUCLEOTIDE SEQUENCE</scope>
</reference>
<evidence type="ECO:0000256" key="3">
    <source>
        <dbReference type="ARBA" id="ARBA00035804"/>
    </source>
</evidence>
<comment type="catalytic activity">
    <reaction evidence="4">
        <text>a 1-O-alkyl-2-acetyl-sn-glycero-3-phosphocholine + H2O = a 1-O-alkyl-sn-glycero-3-phosphocholine + acetate + H(+)</text>
        <dbReference type="Rhea" id="RHEA:17777"/>
        <dbReference type="ChEBI" id="CHEBI:15377"/>
        <dbReference type="ChEBI" id="CHEBI:15378"/>
        <dbReference type="ChEBI" id="CHEBI:30089"/>
        <dbReference type="ChEBI" id="CHEBI:30909"/>
        <dbReference type="ChEBI" id="CHEBI:36707"/>
        <dbReference type="EC" id="3.1.1.47"/>
    </reaction>
    <physiologicalReaction direction="left-to-right" evidence="4">
        <dbReference type="Rhea" id="RHEA:17778"/>
    </physiologicalReaction>
</comment>
<dbReference type="InterPro" id="IPR001623">
    <property type="entry name" value="DnaJ_domain"/>
</dbReference>
<protein>
    <recommendedName>
        <fullName evidence="1">1-alkyl-2-acetylglycerophosphocholine esterase</fullName>
        <ecNumber evidence="1">3.1.1.47</ecNumber>
    </recommendedName>
</protein>
<feature type="compositionally biased region" description="Polar residues" evidence="5">
    <location>
        <begin position="697"/>
        <end position="708"/>
    </location>
</feature>
<accession>A0A8K0EDY5</accession>
<evidence type="ECO:0000256" key="1">
    <source>
        <dbReference type="ARBA" id="ARBA00013201"/>
    </source>
</evidence>
<dbReference type="Proteomes" id="UP000838412">
    <property type="component" value="Chromosome 17"/>
</dbReference>
<evidence type="ECO:0000256" key="2">
    <source>
        <dbReference type="ARBA" id="ARBA00023721"/>
    </source>
</evidence>
<feature type="compositionally biased region" description="Polar residues" evidence="5">
    <location>
        <begin position="73"/>
        <end position="83"/>
    </location>
</feature>
<dbReference type="AlphaFoldDB" id="A0A8K0EDY5"/>
<feature type="region of interest" description="Disordered" evidence="5">
    <location>
        <begin position="770"/>
        <end position="805"/>
    </location>
</feature>
<feature type="compositionally biased region" description="Pro residues" evidence="5">
    <location>
        <begin position="739"/>
        <end position="750"/>
    </location>
</feature>
<feature type="region of interest" description="Disordered" evidence="5">
    <location>
        <begin position="411"/>
        <end position="467"/>
    </location>
</feature>
<evidence type="ECO:0000313" key="8">
    <source>
        <dbReference type="Proteomes" id="UP000838412"/>
    </source>
</evidence>
<evidence type="ECO:0000259" key="6">
    <source>
        <dbReference type="PROSITE" id="PS50076"/>
    </source>
</evidence>
<feature type="compositionally biased region" description="Basic and acidic residues" evidence="5">
    <location>
        <begin position="443"/>
        <end position="454"/>
    </location>
</feature>
<feature type="compositionally biased region" description="Pro residues" evidence="5">
    <location>
        <begin position="770"/>
        <end position="784"/>
    </location>
</feature>
<dbReference type="SUPFAM" id="SSF52266">
    <property type="entry name" value="SGNH hydrolase"/>
    <property type="match status" value="1"/>
</dbReference>
<comment type="catalytic activity">
    <reaction evidence="2">
        <text>1-O-hexadecyl-2-acetyl-sn-glycero-3-phosphocholine + H2O = 1-O-hexadecyl-sn-glycero-3-phosphocholine + acetate + H(+)</text>
        <dbReference type="Rhea" id="RHEA:40479"/>
        <dbReference type="ChEBI" id="CHEBI:15377"/>
        <dbReference type="ChEBI" id="CHEBI:15378"/>
        <dbReference type="ChEBI" id="CHEBI:30089"/>
        <dbReference type="ChEBI" id="CHEBI:44811"/>
        <dbReference type="ChEBI" id="CHEBI:64496"/>
    </reaction>
    <physiologicalReaction direction="left-to-right" evidence="2">
        <dbReference type="Rhea" id="RHEA:40480"/>
    </physiologicalReaction>
</comment>
<keyword evidence="8" id="KW-1185">Reference proteome</keyword>
<feature type="compositionally biased region" description="Polar residues" evidence="5">
    <location>
        <begin position="645"/>
        <end position="654"/>
    </location>
</feature>
<dbReference type="InterPro" id="IPR036869">
    <property type="entry name" value="J_dom_sf"/>
</dbReference>
<organism evidence="7 8">
    <name type="scientific">Branchiostoma lanceolatum</name>
    <name type="common">Common lancelet</name>
    <name type="synonym">Amphioxus lanceolatum</name>
    <dbReference type="NCBI Taxonomy" id="7740"/>
    <lineage>
        <taxon>Eukaryota</taxon>
        <taxon>Metazoa</taxon>
        <taxon>Chordata</taxon>
        <taxon>Cephalochordata</taxon>
        <taxon>Leptocardii</taxon>
        <taxon>Amphioxiformes</taxon>
        <taxon>Branchiostomatidae</taxon>
        <taxon>Branchiostoma</taxon>
    </lineage>
</organism>
<dbReference type="InterPro" id="IPR036514">
    <property type="entry name" value="SGNH_hydro_sf"/>
</dbReference>
<dbReference type="OrthoDB" id="5982747at2759"/>
<dbReference type="GO" id="GO:0003847">
    <property type="term" value="F:1-alkyl-2-acetylglycerophosphocholine esterase activity"/>
    <property type="evidence" value="ECO:0007669"/>
    <property type="project" value="UniProtKB-EC"/>
</dbReference>
<evidence type="ECO:0000256" key="5">
    <source>
        <dbReference type="SAM" id="MobiDB-lite"/>
    </source>
</evidence>
<dbReference type="Pfam" id="PF13472">
    <property type="entry name" value="Lipase_GDSL_2"/>
    <property type="match status" value="1"/>
</dbReference>
<comment type="catalytic activity">
    <reaction evidence="3">
        <text>1-O-hexadecyl-2-acetyl-sn-glycero-3-phosphate + H2O = 1-O-hexadecyl-sn-glycero-3-phosphate + acetate + H(+)</text>
        <dbReference type="Rhea" id="RHEA:41704"/>
        <dbReference type="ChEBI" id="CHEBI:15377"/>
        <dbReference type="ChEBI" id="CHEBI:15378"/>
        <dbReference type="ChEBI" id="CHEBI:30089"/>
        <dbReference type="ChEBI" id="CHEBI:77580"/>
        <dbReference type="ChEBI" id="CHEBI:78385"/>
    </reaction>
    <physiologicalReaction direction="left-to-right" evidence="3">
        <dbReference type="Rhea" id="RHEA:41705"/>
    </physiologicalReaction>
</comment>
<proteinExistence type="predicted"/>
<evidence type="ECO:0000256" key="4">
    <source>
        <dbReference type="ARBA" id="ARBA00048078"/>
    </source>
</evidence>
<dbReference type="Gene3D" id="3.40.50.1110">
    <property type="entry name" value="SGNH hydrolase"/>
    <property type="match status" value="1"/>
</dbReference>
<feature type="domain" description="J" evidence="6">
    <location>
        <begin position="9"/>
        <end position="79"/>
    </location>
</feature>
<feature type="region of interest" description="Disordered" evidence="5">
    <location>
        <begin position="645"/>
        <end position="750"/>
    </location>
</feature>
<sequence length="824" mass="90870">MADKGDREELYSLLGLPSTATHAEVVEAYKREIVLYEEASKLSKKSSVYKEAYSRHREVSKAFFVLSDASNSQEYNDSGVTHNSPKRAKKSRRQRRDYCVKHNAQSITVLLPQNLTKSAAKSWLTTCEDYYDTKATDGGTNGLQINTTYSDATSNIPAGTVTIKVYESGQKLLIQGSAYLLWFSEMFPVLRKKVDSTSVHAEVPADNSSSNSDDFAKSVTEVNPSLCQSCDQPLSSDVCPLCNTVPKDLRDVNSNAVDFPESEPQKDIPVNHDYVQVQDNINKLETCLIESIADRKLFEDAISQRMSALESKQNSCQRVCDSISVAEVRKLKEDIVRLEGVKCELEHQVRSLKESLAELAAVVCNAPVKISTETQTANEQSVDQDSHRADKLIQEIVSVNVQNRFEVLGDISDRPDTDISHMGSKHGTRGTADSKPNQSTRSARREKTAPDETTKTNQQNKDPLPDILILGDSNTKALKPDILYPNKCVKKDLTFNLTEATQYIQHSELTDPAVILFHVGTNDVRRTPDAGTVTEGFRNLIQTAHDKYPRSNLVLSSILPRDDPTLQDIGDDVNTFLKVAANETSYVHIIDNANFVDSGTIKSALYTSDGYHVNRSGIRVLAANIKRAVNPLLGLGQYTARRNQPAAITTSQNRSYRDALIGSSDGATPTLNNQAQPSHSLRPVHNSTSGHDRRPVSTPSPKSVQGRNASAPETVPVPAMNDKNELSSSTFRRPVAPWSQPPPFGPPPFGPWSPPVSPLPLPGPWSPPVFRPPGAPWGPPPPPGTRANATPNQPHHGPSQMNPPPMPPWSWHRNMMWPPLFAMW</sequence>
<dbReference type="PROSITE" id="PS50076">
    <property type="entry name" value="DNAJ_2"/>
    <property type="match status" value="1"/>
</dbReference>
<dbReference type="EC" id="3.1.1.47" evidence="1"/>
<dbReference type="InterPro" id="IPR013830">
    <property type="entry name" value="SGNH_hydro"/>
</dbReference>
<feature type="compositionally biased region" description="Basic residues" evidence="5">
    <location>
        <begin position="84"/>
        <end position="95"/>
    </location>
</feature>
<feature type="compositionally biased region" description="Polar residues" evidence="5">
    <location>
        <begin position="665"/>
        <end position="689"/>
    </location>
</feature>
<dbReference type="EMBL" id="OV696702">
    <property type="protein sequence ID" value="CAH1249384.1"/>
    <property type="molecule type" value="Genomic_DNA"/>
</dbReference>
<evidence type="ECO:0000313" key="7">
    <source>
        <dbReference type="EMBL" id="CAH1249384.1"/>
    </source>
</evidence>
<feature type="region of interest" description="Disordered" evidence="5">
    <location>
        <begin position="73"/>
        <end position="95"/>
    </location>
</feature>
<dbReference type="Gene3D" id="1.10.287.110">
    <property type="entry name" value="DnaJ domain"/>
    <property type="match status" value="1"/>
</dbReference>